<name>A0ABX8CYL7_9NOCA</name>
<evidence type="ECO:0000256" key="1">
    <source>
        <dbReference type="SAM" id="Phobius"/>
    </source>
</evidence>
<keyword evidence="1" id="KW-0472">Membrane</keyword>
<protein>
    <submittedName>
        <fullName evidence="2">Uncharacterized protein</fullName>
    </submittedName>
</protein>
<keyword evidence="1" id="KW-1133">Transmembrane helix</keyword>
<organism evidence="2 3">
    <name type="scientific">Nocardia tengchongensis</name>
    <dbReference type="NCBI Taxonomy" id="2055889"/>
    <lineage>
        <taxon>Bacteria</taxon>
        <taxon>Bacillati</taxon>
        <taxon>Actinomycetota</taxon>
        <taxon>Actinomycetes</taxon>
        <taxon>Mycobacteriales</taxon>
        <taxon>Nocardiaceae</taxon>
        <taxon>Nocardia</taxon>
    </lineage>
</organism>
<sequence>MFEGLALGVHLPTGWLWPALVVFGGILCVALLVLMLISGARFDDGKSRYVPTTTGTCQPFCGSGAPVPGFPN</sequence>
<proteinExistence type="predicted"/>
<accession>A0ABX8CYL7</accession>
<gene>
    <name evidence="2" type="ORF">KHQ06_12240</name>
</gene>
<dbReference type="RefSeq" id="WP_213559636.1">
    <property type="nucleotide sequence ID" value="NZ_JBHXAJ010000001.1"/>
</dbReference>
<keyword evidence="1" id="KW-0812">Transmembrane</keyword>
<dbReference type="Proteomes" id="UP000683310">
    <property type="component" value="Chromosome"/>
</dbReference>
<evidence type="ECO:0000313" key="2">
    <source>
        <dbReference type="EMBL" id="QVI23565.1"/>
    </source>
</evidence>
<dbReference type="EMBL" id="CP074371">
    <property type="protein sequence ID" value="QVI23565.1"/>
    <property type="molecule type" value="Genomic_DNA"/>
</dbReference>
<feature type="transmembrane region" description="Helical" evidence="1">
    <location>
        <begin position="15"/>
        <end position="37"/>
    </location>
</feature>
<keyword evidence="3" id="KW-1185">Reference proteome</keyword>
<reference evidence="2 3" key="1">
    <citation type="submission" date="2021-04" db="EMBL/GenBank/DDBJ databases">
        <title>Nocardia tengchongensis.</title>
        <authorList>
            <person name="Zhuang k."/>
            <person name="Ran Y."/>
            <person name="Li W."/>
        </authorList>
    </citation>
    <scope>NUCLEOTIDE SEQUENCE [LARGE SCALE GENOMIC DNA]</scope>
    <source>
        <strain evidence="2 3">CFH S0057</strain>
    </source>
</reference>
<evidence type="ECO:0000313" key="3">
    <source>
        <dbReference type="Proteomes" id="UP000683310"/>
    </source>
</evidence>